<evidence type="ECO:0000313" key="3">
    <source>
        <dbReference type="EMBL" id="TCN83058.1"/>
    </source>
</evidence>
<evidence type="ECO:0000256" key="1">
    <source>
        <dbReference type="SAM" id="SignalP"/>
    </source>
</evidence>
<name>A0A4R2F8L3_9GAMM</name>
<sequence>MKLNKSLSAVAWSIASLYTVAAHAEVPTLFISEYLEGASNNKALELYNNTSSSLLLDNYRVEIYANGKTSASSTIKLSGTLAAGKTYVIANSAAVFADSADLTSGSLNYNGNDAVLLKQGDTVIDSIGQVGNDPGKAWGSGDITTLDHDLRRASAITDIDPTDEYDPAAQWFSFAKDDFSDLGIYGSDNGSGNDNGDTPVVELSCDDDTVAIGSVQGNGLTTPLADQQVEIAGVVTSVFPGLSGFYVQDAGDADATTSDGIFIYAGAKAMDNVTVGDVYVVRGIAAEYYDNTQLKNPDWKQCGTANLPAAVNVTLPVSDLSTLEALEGMLVHFDSLTINDVNDLANYGEMTLSNGRRMTPTQVAESGEAAAAIYDENRRNAIVLDEGVSGKINGTTPPYPYPGFSADNSLRVGDTVSNITGPLYYSFNQYHVSPINTVTFDSSVNPRSDYPELSSEGNLRVASFNVLNFFNGDGAGTGFPTSRGASTYEDFLKQKAKIVAALSNMQADVIGLLEIENDGYGEQSAIAELTAALSEATGQHWAYVNPGVEQLGTDVITSAFIYRADVVTPVGAAKYLDKTNSIVDENGVPLFNSDKMRPSLGQTFKLNHEKAILTTVINHLRSKGGSCGAGDDDNSPGGSGACNGTRTRATTAIAQWVADNYADQPVLLMGDFNAYAKEYPILTLEDSGFERVDDIVGNSDSYSYVFDGLSGQLDHALANDQLANAVVAVTEWHINADETSSLEYDNSYADDSLFRSSDHDPVVMELDLRKPHGVGHHPHGHHHGWGWGWSHGYSWGWGWGWGHVKGNSHHYQHYPDFYVYRR</sequence>
<dbReference type="InterPro" id="IPR005135">
    <property type="entry name" value="Endo/exonuclease/phosphatase"/>
</dbReference>
<dbReference type="SUPFAM" id="SSF56219">
    <property type="entry name" value="DNase I-like"/>
    <property type="match status" value="1"/>
</dbReference>
<dbReference type="GO" id="GO:0003824">
    <property type="term" value="F:catalytic activity"/>
    <property type="evidence" value="ECO:0007669"/>
    <property type="project" value="InterPro"/>
</dbReference>
<proteinExistence type="predicted"/>
<dbReference type="PROSITE" id="PS51841">
    <property type="entry name" value="LTD"/>
    <property type="match status" value="1"/>
</dbReference>
<dbReference type="Pfam" id="PF03372">
    <property type="entry name" value="Exo_endo_phos"/>
    <property type="match status" value="1"/>
</dbReference>
<dbReference type="PANTHER" id="PTHR42834">
    <property type="entry name" value="ENDONUCLEASE/EXONUCLEASE/PHOSPHATASE FAMILY PROTEIN (AFU_ORTHOLOGUE AFUA_3G09210)"/>
    <property type="match status" value="1"/>
</dbReference>
<gene>
    <name evidence="3" type="ORF">EDC91_11637</name>
</gene>
<feature type="chain" id="PRO_5020196318" description="LTD domain-containing protein" evidence="1">
    <location>
        <begin position="25"/>
        <end position="822"/>
    </location>
</feature>
<feature type="signal peptide" evidence="1">
    <location>
        <begin position="1"/>
        <end position="24"/>
    </location>
</feature>
<dbReference type="AlphaFoldDB" id="A0A4R2F8L3"/>
<comment type="caution">
    <text evidence="3">The sequence shown here is derived from an EMBL/GenBank/DDBJ whole genome shotgun (WGS) entry which is preliminary data.</text>
</comment>
<dbReference type="PANTHER" id="PTHR42834:SF1">
    <property type="entry name" value="ENDONUCLEASE_EXONUCLEASE_PHOSPHATASE FAMILY PROTEIN (AFU_ORTHOLOGUE AFUA_3G09210)"/>
    <property type="match status" value="1"/>
</dbReference>
<reference evidence="3 4" key="1">
    <citation type="submission" date="2019-03" db="EMBL/GenBank/DDBJ databases">
        <title>Freshwater and sediment microbial communities from various areas in North America, analyzing microbe dynamics in response to fracking.</title>
        <authorList>
            <person name="Lamendella R."/>
        </authorList>
    </citation>
    <scope>NUCLEOTIDE SEQUENCE [LARGE SCALE GENOMIC DNA]</scope>
    <source>
        <strain evidence="3 4">74A</strain>
    </source>
</reference>
<dbReference type="EMBL" id="SLWF01000016">
    <property type="protein sequence ID" value="TCN83058.1"/>
    <property type="molecule type" value="Genomic_DNA"/>
</dbReference>
<dbReference type="CDD" id="cd10283">
    <property type="entry name" value="MnuA_DNase1-like"/>
    <property type="match status" value="1"/>
</dbReference>
<dbReference type="CDD" id="cd04486">
    <property type="entry name" value="YhcR_OBF_like"/>
    <property type="match status" value="1"/>
</dbReference>
<organism evidence="3 4">
    <name type="scientific">Shewanella fodinae</name>
    <dbReference type="NCBI Taxonomy" id="552357"/>
    <lineage>
        <taxon>Bacteria</taxon>
        <taxon>Pseudomonadati</taxon>
        <taxon>Pseudomonadota</taxon>
        <taxon>Gammaproteobacteria</taxon>
        <taxon>Alteromonadales</taxon>
        <taxon>Shewanellaceae</taxon>
        <taxon>Shewanella</taxon>
    </lineage>
</organism>
<feature type="domain" description="LTD" evidence="2">
    <location>
        <begin position="16"/>
        <end position="131"/>
    </location>
</feature>
<accession>A0A4R2F8L3</accession>
<dbReference type="InterPro" id="IPR036691">
    <property type="entry name" value="Endo/exonu/phosph_ase_sf"/>
</dbReference>
<protein>
    <recommendedName>
        <fullName evidence="2">LTD domain-containing protein</fullName>
    </recommendedName>
</protein>
<evidence type="ECO:0000259" key="2">
    <source>
        <dbReference type="PROSITE" id="PS51841"/>
    </source>
</evidence>
<dbReference type="Proteomes" id="UP000294832">
    <property type="component" value="Unassembled WGS sequence"/>
</dbReference>
<dbReference type="InterPro" id="IPR047971">
    <property type="entry name" value="ExeM-like"/>
</dbReference>
<keyword evidence="1" id="KW-0732">Signal</keyword>
<evidence type="ECO:0000313" key="4">
    <source>
        <dbReference type="Proteomes" id="UP000294832"/>
    </source>
</evidence>
<dbReference type="NCBIfam" id="NF033681">
    <property type="entry name" value="ExeM_NucH_DNase"/>
    <property type="match status" value="1"/>
</dbReference>
<dbReference type="Pfam" id="PF00932">
    <property type="entry name" value="LTD"/>
    <property type="match status" value="1"/>
</dbReference>
<dbReference type="Gene3D" id="3.60.10.10">
    <property type="entry name" value="Endonuclease/exonuclease/phosphatase"/>
    <property type="match status" value="1"/>
</dbReference>
<keyword evidence="4" id="KW-1185">Reference proteome</keyword>
<dbReference type="OrthoDB" id="9800417at2"/>
<dbReference type="InterPro" id="IPR001322">
    <property type="entry name" value="Lamin_tail_dom"/>
</dbReference>
<dbReference type="RefSeq" id="WP_133039270.1">
    <property type="nucleotide sequence ID" value="NZ_SLWF01000016.1"/>
</dbReference>